<gene>
    <name evidence="1" type="ORF">SAMN05421580_110138</name>
</gene>
<name>A0A1N7PMK6_9RHOB</name>
<dbReference type="STRING" id="453582.SAMN05421580_110138"/>
<dbReference type="Pfam" id="PF06897">
    <property type="entry name" value="DUF1269"/>
    <property type="match status" value="1"/>
</dbReference>
<accession>A0A1N7PMK6</accession>
<proteinExistence type="predicted"/>
<evidence type="ECO:0000313" key="1">
    <source>
        <dbReference type="EMBL" id="SIT11874.1"/>
    </source>
</evidence>
<protein>
    <submittedName>
        <fullName evidence="1">Uncharacterized membrane protein</fullName>
    </submittedName>
</protein>
<dbReference type="EMBL" id="FTOG01000010">
    <property type="protein sequence ID" value="SIT11874.1"/>
    <property type="molecule type" value="Genomic_DNA"/>
</dbReference>
<dbReference type="InterPro" id="IPR009200">
    <property type="entry name" value="DUF1269_membrane"/>
</dbReference>
<dbReference type="RefSeq" id="WP_076485866.1">
    <property type="nucleotide sequence ID" value="NZ_FTOG01000010.1"/>
</dbReference>
<sequence>MSELIVIGYDDVDTAEAARKKLFELSNDYYADVGDAVIAVADENGKVHLRQMVNPWALGAMSGSFWGLLIGAIFLNPLFGIVIGGAAGAAAGALTDYGIRDDFMKDIAATLAPGRAALFMMARNLTSDRVITHLADFGGTVLRTNLSSTDEAKLREIFVQAQKLDHAA</sequence>
<reference evidence="2" key="1">
    <citation type="submission" date="2017-01" db="EMBL/GenBank/DDBJ databases">
        <authorList>
            <person name="Varghese N."/>
            <person name="Submissions S."/>
        </authorList>
    </citation>
    <scope>NUCLEOTIDE SEQUENCE [LARGE SCALE GENOMIC DNA]</scope>
    <source>
        <strain evidence="2">DSM 19945</strain>
    </source>
</reference>
<dbReference type="Proteomes" id="UP000186221">
    <property type="component" value="Unassembled WGS sequence"/>
</dbReference>
<organism evidence="1 2">
    <name type="scientific">Rhodobacter aestuarii</name>
    <dbReference type="NCBI Taxonomy" id="453582"/>
    <lineage>
        <taxon>Bacteria</taxon>
        <taxon>Pseudomonadati</taxon>
        <taxon>Pseudomonadota</taxon>
        <taxon>Alphaproteobacteria</taxon>
        <taxon>Rhodobacterales</taxon>
        <taxon>Rhodobacter group</taxon>
        <taxon>Rhodobacter</taxon>
    </lineage>
</organism>
<dbReference type="AlphaFoldDB" id="A0A1N7PMK6"/>
<dbReference type="OrthoDB" id="275223at2"/>
<keyword evidence="2" id="KW-1185">Reference proteome</keyword>
<evidence type="ECO:0000313" key="2">
    <source>
        <dbReference type="Proteomes" id="UP000186221"/>
    </source>
</evidence>